<dbReference type="PANTHER" id="PTHR37534">
    <property type="entry name" value="TRANSCRIPTIONAL ACTIVATOR PROTEIN UGA3"/>
    <property type="match status" value="1"/>
</dbReference>
<dbReference type="InterPro" id="IPR001138">
    <property type="entry name" value="Zn2Cys6_DnaBD"/>
</dbReference>
<comment type="subcellular location">
    <subcellularLocation>
        <location evidence="1">Nucleus</location>
    </subcellularLocation>
</comment>
<dbReference type="OrthoDB" id="5419315at2759"/>
<dbReference type="AlphaFoldDB" id="A0A179FH37"/>
<accession>A0A179FH37</accession>
<dbReference type="STRING" id="1380566.A0A179FH37"/>
<dbReference type="InterPro" id="IPR021858">
    <property type="entry name" value="Fun_TF"/>
</dbReference>
<keyword evidence="6" id="KW-1185">Reference proteome</keyword>
<proteinExistence type="predicted"/>
<dbReference type="GO" id="GO:0000981">
    <property type="term" value="F:DNA-binding transcription factor activity, RNA polymerase II-specific"/>
    <property type="evidence" value="ECO:0007669"/>
    <property type="project" value="InterPro"/>
</dbReference>
<evidence type="ECO:0000256" key="1">
    <source>
        <dbReference type="ARBA" id="ARBA00004123"/>
    </source>
</evidence>
<dbReference type="KEGG" id="pchm:VFPPC_06111"/>
<comment type="caution">
    <text evidence="5">The sequence shown here is derived from an EMBL/GenBank/DDBJ whole genome shotgun (WGS) entry which is preliminary data.</text>
</comment>
<dbReference type="SUPFAM" id="SSF57701">
    <property type="entry name" value="Zn2/Cys6 DNA-binding domain"/>
    <property type="match status" value="1"/>
</dbReference>
<evidence type="ECO:0000256" key="2">
    <source>
        <dbReference type="ARBA" id="ARBA00023242"/>
    </source>
</evidence>
<evidence type="ECO:0000313" key="6">
    <source>
        <dbReference type="Proteomes" id="UP000078397"/>
    </source>
</evidence>
<keyword evidence="2" id="KW-0539">Nucleus</keyword>
<feature type="domain" description="Zn(2)-C6 fungal-type" evidence="4">
    <location>
        <begin position="33"/>
        <end position="65"/>
    </location>
</feature>
<dbReference type="GO" id="GO:0005634">
    <property type="term" value="C:nucleus"/>
    <property type="evidence" value="ECO:0007669"/>
    <property type="project" value="UniProtKB-SubCell"/>
</dbReference>
<name>A0A179FH37_METCM</name>
<dbReference type="SMART" id="SM00066">
    <property type="entry name" value="GAL4"/>
    <property type="match status" value="1"/>
</dbReference>
<dbReference type="PROSITE" id="PS00463">
    <property type="entry name" value="ZN2_CY6_FUNGAL_1"/>
    <property type="match status" value="1"/>
</dbReference>
<evidence type="ECO:0000256" key="3">
    <source>
        <dbReference type="SAM" id="MobiDB-lite"/>
    </source>
</evidence>
<dbReference type="Gene3D" id="4.10.240.10">
    <property type="entry name" value="Zn(2)-C6 fungal-type DNA-binding domain"/>
    <property type="match status" value="1"/>
</dbReference>
<evidence type="ECO:0000313" key="5">
    <source>
        <dbReference type="EMBL" id="OAQ64925.1"/>
    </source>
</evidence>
<dbReference type="GeneID" id="28849198"/>
<dbReference type="RefSeq" id="XP_018142239.1">
    <property type="nucleotide sequence ID" value="XM_018285204.1"/>
</dbReference>
<feature type="compositionally biased region" description="Polar residues" evidence="3">
    <location>
        <begin position="1"/>
        <end position="11"/>
    </location>
</feature>
<reference evidence="5 6" key="1">
    <citation type="journal article" date="2016" name="PLoS Pathog.">
        <title>Biosynthesis of antibiotic leucinostatins in bio-control fungus Purpureocillium lilacinum and their inhibition on phytophthora revealed by genome mining.</title>
        <authorList>
            <person name="Wang G."/>
            <person name="Liu Z."/>
            <person name="Lin R."/>
            <person name="Li E."/>
            <person name="Mao Z."/>
            <person name="Ling J."/>
            <person name="Yang Y."/>
            <person name="Yin W.B."/>
            <person name="Xie B."/>
        </authorList>
    </citation>
    <scope>NUCLEOTIDE SEQUENCE [LARGE SCALE GENOMIC DNA]</scope>
    <source>
        <strain evidence="5">170</strain>
    </source>
</reference>
<dbReference type="Pfam" id="PF11951">
    <property type="entry name" value="Fungal_trans_2"/>
    <property type="match status" value="1"/>
</dbReference>
<dbReference type="Proteomes" id="UP000078397">
    <property type="component" value="Unassembled WGS sequence"/>
</dbReference>
<organism evidence="5 6">
    <name type="scientific">Pochonia chlamydosporia 170</name>
    <dbReference type="NCBI Taxonomy" id="1380566"/>
    <lineage>
        <taxon>Eukaryota</taxon>
        <taxon>Fungi</taxon>
        <taxon>Dikarya</taxon>
        <taxon>Ascomycota</taxon>
        <taxon>Pezizomycotina</taxon>
        <taxon>Sordariomycetes</taxon>
        <taxon>Hypocreomycetidae</taxon>
        <taxon>Hypocreales</taxon>
        <taxon>Clavicipitaceae</taxon>
        <taxon>Pochonia</taxon>
    </lineage>
</organism>
<feature type="region of interest" description="Disordered" evidence="3">
    <location>
        <begin position="78"/>
        <end position="112"/>
    </location>
</feature>
<dbReference type="EMBL" id="LSBJ02000005">
    <property type="protein sequence ID" value="OAQ64925.1"/>
    <property type="molecule type" value="Genomic_DNA"/>
</dbReference>
<feature type="region of interest" description="Disordered" evidence="3">
    <location>
        <begin position="1"/>
        <end position="20"/>
    </location>
</feature>
<dbReference type="PANTHER" id="PTHR37534:SF7">
    <property type="entry name" value="TRANSCRIPTIONAL ACTIVATOR PROTEIN UGA3"/>
    <property type="match status" value="1"/>
</dbReference>
<protein>
    <submittedName>
        <fullName evidence="5">Fungal specific transcription factor domain-containing protein</fullName>
    </submittedName>
</protein>
<dbReference type="GO" id="GO:0008270">
    <property type="term" value="F:zinc ion binding"/>
    <property type="evidence" value="ECO:0007669"/>
    <property type="project" value="InterPro"/>
</dbReference>
<dbReference type="GO" id="GO:0000976">
    <property type="term" value="F:transcription cis-regulatory region binding"/>
    <property type="evidence" value="ECO:0007669"/>
    <property type="project" value="TreeGrafter"/>
</dbReference>
<evidence type="ECO:0000259" key="4">
    <source>
        <dbReference type="PROSITE" id="PS50048"/>
    </source>
</evidence>
<gene>
    <name evidence="5" type="ORF">VFPPC_06111</name>
</gene>
<dbReference type="GO" id="GO:0045944">
    <property type="term" value="P:positive regulation of transcription by RNA polymerase II"/>
    <property type="evidence" value="ECO:0007669"/>
    <property type="project" value="TreeGrafter"/>
</dbReference>
<dbReference type="InterPro" id="IPR036864">
    <property type="entry name" value="Zn2-C6_fun-type_DNA-bd_sf"/>
</dbReference>
<sequence length="507" mass="56741">MPDTTLPTSTHHPPGNDRPIRRRIAVDGRVRSGCLTCKARKKKCDGQSSSTDSRCKSCIRLGLVCEQRPLVRVPMRWRGKKTPRDESPPILSEGDGSFDHGSQITESGRDHGSTSVLRIRSLGQEPLSPLLGSQDDIERKLLKYFLQNVAPLCSLLEQGGNSWCSVFLPMAIIDPTLLRALYTYALTHFDACSSVNAVSPQARLTFENEVAQGVSNAITQNRVTESTVACALVFSTAVVTRGDTSSWLLHLLGAGHLVNHLGSQQLLRTSDGAFLLRYFAYHDIMAALSTGRRPGIEGVYWVQDAEETVDSADTFMGLAQHLFRHISDICVFVTDVADLDPLLEPERATREIERAEAIAYALRSQDLRLKIESKGKDVEPLVHHAEAVRSAALIHLYRHLLQLSDSRAEYEAFIEDEIGKIIHHVSSVPLNRFCELGLLFPLFMAGVACGNNTSTQEFVQSRLQYIETWTRFRHVTRARELLELLWGNGRMDWQNMLREINWQISLA</sequence>
<dbReference type="PROSITE" id="PS50048">
    <property type="entry name" value="ZN2_CY6_FUNGAL_2"/>
    <property type="match status" value="1"/>
</dbReference>